<keyword evidence="2" id="KW-1185">Reference proteome</keyword>
<accession>A0ABT6LZ84</accession>
<evidence type="ECO:0000313" key="1">
    <source>
        <dbReference type="EMBL" id="MDH6221119.1"/>
    </source>
</evidence>
<comment type="caution">
    <text evidence="1">The sequence shown here is derived from an EMBL/GenBank/DDBJ whole genome shotgun (WGS) entry which is preliminary data.</text>
</comment>
<sequence>MFLSGANIDGDQIDQWDGSGTAIIRAPSMAAATAIAEAEPCHREGLRINKVHGWMLNEGTVRLTLSLFTGKATLG</sequence>
<organism evidence="1 2">
    <name type="scientific">Streptomyces pseudovenezuelae</name>
    <dbReference type="NCBI Taxonomy" id="67350"/>
    <lineage>
        <taxon>Bacteria</taxon>
        <taxon>Bacillati</taxon>
        <taxon>Actinomycetota</taxon>
        <taxon>Actinomycetes</taxon>
        <taxon>Kitasatosporales</taxon>
        <taxon>Streptomycetaceae</taxon>
        <taxon>Streptomyces</taxon>
        <taxon>Streptomyces aurantiacus group</taxon>
    </lineage>
</organism>
<dbReference type="Proteomes" id="UP001160499">
    <property type="component" value="Unassembled WGS sequence"/>
</dbReference>
<evidence type="ECO:0000313" key="2">
    <source>
        <dbReference type="Proteomes" id="UP001160499"/>
    </source>
</evidence>
<dbReference type="EMBL" id="JARXVH010000020">
    <property type="protein sequence ID" value="MDH6221119.1"/>
    <property type="molecule type" value="Genomic_DNA"/>
</dbReference>
<protein>
    <submittedName>
        <fullName evidence="1">Uncharacterized protein YciI</fullName>
    </submittedName>
</protein>
<proteinExistence type="predicted"/>
<gene>
    <name evidence="1" type="ORF">M2283_008461</name>
</gene>
<reference evidence="1 2" key="1">
    <citation type="submission" date="2023-04" db="EMBL/GenBank/DDBJ databases">
        <title>Forest soil microbial communities from Buena Vista Peninsula, Colon Province, Panama.</title>
        <authorList>
            <person name="Bouskill N."/>
        </authorList>
    </citation>
    <scope>NUCLEOTIDE SEQUENCE [LARGE SCALE GENOMIC DNA]</scope>
    <source>
        <strain evidence="1 2">GGS1</strain>
    </source>
</reference>
<name>A0ABT6LZ84_9ACTN</name>